<dbReference type="GO" id="GO:0003824">
    <property type="term" value="F:catalytic activity"/>
    <property type="evidence" value="ECO:0007669"/>
    <property type="project" value="UniProtKB-ARBA"/>
</dbReference>
<dbReference type="PANTHER" id="PTHR43433">
    <property type="entry name" value="HYDROLASE, ALPHA/BETA FOLD FAMILY PROTEIN"/>
    <property type="match status" value="1"/>
</dbReference>
<dbReference type="SUPFAM" id="SSF53474">
    <property type="entry name" value="alpha/beta-Hydrolases"/>
    <property type="match status" value="1"/>
</dbReference>
<accession>A0A1X1TNL1</accession>
<dbReference type="AlphaFoldDB" id="A0A1X1TNL1"/>
<dbReference type="InterPro" id="IPR050471">
    <property type="entry name" value="AB_hydrolase"/>
</dbReference>
<gene>
    <name evidence="1" type="ORF">MCNS_09300</name>
</gene>
<dbReference type="RefSeq" id="WP_085231437.1">
    <property type="nucleotide sequence ID" value="NZ_AP022613.1"/>
</dbReference>
<dbReference type="Gene3D" id="3.40.50.1820">
    <property type="entry name" value="alpha/beta hydrolase"/>
    <property type="match status" value="1"/>
</dbReference>
<proteinExistence type="predicted"/>
<reference evidence="1 2" key="1">
    <citation type="journal article" date="2019" name="Emerg. Microbes Infect.">
        <title>Comprehensive subspecies identification of 175 nontuberculous mycobacteria species based on 7547 genomic profiles.</title>
        <authorList>
            <person name="Matsumoto Y."/>
            <person name="Kinjo T."/>
            <person name="Motooka D."/>
            <person name="Nabeya D."/>
            <person name="Jung N."/>
            <person name="Uechi K."/>
            <person name="Horii T."/>
            <person name="Iida T."/>
            <person name="Fujita J."/>
            <person name="Nakamura S."/>
        </authorList>
    </citation>
    <scope>NUCLEOTIDE SEQUENCE [LARGE SCALE GENOMIC DNA]</scope>
    <source>
        <strain evidence="1 2">JCM 14738</strain>
    </source>
</reference>
<keyword evidence="2" id="KW-1185">Reference proteome</keyword>
<organism evidence="1 2">
    <name type="scientific">Mycobacterium conspicuum</name>
    <dbReference type="NCBI Taxonomy" id="44010"/>
    <lineage>
        <taxon>Bacteria</taxon>
        <taxon>Bacillati</taxon>
        <taxon>Actinomycetota</taxon>
        <taxon>Actinomycetes</taxon>
        <taxon>Mycobacteriales</taxon>
        <taxon>Mycobacteriaceae</taxon>
        <taxon>Mycobacterium</taxon>
    </lineage>
</organism>
<dbReference type="Pfam" id="PF00561">
    <property type="entry name" value="Abhydrolase_1"/>
    <property type="match status" value="1"/>
</dbReference>
<dbReference type="InterPro" id="IPR000073">
    <property type="entry name" value="AB_hydrolase_1"/>
</dbReference>
<dbReference type="Proteomes" id="UP000467385">
    <property type="component" value="Chromosome"/>
</dbReference>
<evidence type="ECO:0000313" key="1">
    <source>
        <dbReference type="EMBL" id="BBZ37867.1"/>
    </source>
</evidence>
<dbReference type="OrthoDB" id="9802489at2"/>
<evidence type="ECO:0000313" key="2">
    <source>
        <dbReference type="Proteomes" id="UP000467385"/>
    </source>
</evidence>
<dbReference type="InterPro" id="IPR029058">
    <property type="entry name" value="AB_hydrolase_fold"/>
</dbReference>
<dbReference type="EMBL" id="AP022613">
    <property type="protein sequence ID" value="BBZ37867.1"/>
    <property type="molecule type" value="Genomic_DNA"/>
</dbReference>
<protein>
    <submittedName>
        <fullName evidence="1">3-oxoadipate enol-lactonase</fullName>
    </submittedName>
</protein>
<dbReference type="PRINTS" id="PR00111">
    <property type="entry name" value="ABHYDROLASE"/>
</dbReference>
<name>A0A1X1TNL1_9MYCO</name>
<dbReference type="PANTHER" id="PTHR43433:SF5">
    <property type="entry name" value="AB HYDROLASE-1 DOMAIN-CONTAINING PROTEIN"/>
    <property type="match status" value="1"/>
</dbReference>
<dbReference type="STRING" id="44010.AWC00_04360"/>
<sequence length="260" mass="27988">MSDPSALHYERLGAGPRLLFCNGSGTTLDSSRPMLDMLSARFELLAFDYRGMGRSAPVTEPYAMADVAADLVALLDEVGWERTALAGLSFGGMVAQELAVTCPDRIDRLALMATSPGGAFASYPLEKLADLPPLERGLRSLTLADRRWTAEWFATHPDDAALVGTLAADLPAEETEDQARGRILQLQARAGHDVVDRLHRVTCPTFVGSGRYDDIAPVANGQAIADRIPGATLHVYDSGHLFLLQDPAAWPEIEAFLAGQ</sequence>